<evidence type="ECO:0000313" key="12">
    <source>
        <dbReference type="EMBL" id="GIG54377.1"/>
    </source>
</evidence>
<evidence type="ECO:0000256" key="3">
    <source>
        <dbReference type="ARBA" id="ARBA00004857"/>
    </source>
</evidence>
<sequence>MTATTQTQPLAALSEAGVSIWLDDLSRERLRSGSLAQDIEDSSIVGVTTNPSIFAAAVSGSDQYDAQIGDLAARGVEVDEAVRMITTADVREACDVLRPVYDRTDGVDGRVSIEVDPRFARDTGATIAEARQLWWLVDRPNAMVKIPGTREGLPAITQALVEGISVNVTLIFSLERYAEVVDAFLDGLEAAHAAGHDLSRIGSVASFFVSRVDAEVDKRLDAGGVGSGVRGTAAIANARLAFEHHEQVLASERWQRLASAGAHPQRPLWASTSVKDDAYPDTMYVDELVTAGTVNTMPQGTIDAFADHGQVPSDPEDWDTVRGTYDEARSAFERLESAGVDLADVTAQLEDEGIQKFADSWEELLDRVREQMGA</sequence>
<evidence type="ECO:0000256" key="9">
    <source>
        <dbReference type="ARBA" id="ARBA00023270"/>
    </source>
</evidence>
<dbReference type="PANTHER" id="PTHR10683">
    <property type="entry name" value="TRANSALDOLASE"/>
    <property type="match status" value="1"/>
</dbReference>
<organism evidence="12 13">
    <name type="scientific">Demequina activiva</name>
    <dbReference type="NCBI Taxonomy" id="1582364"/>
    <lineage>
        <taxon>Bacteria</taxon>
        <taxon>Bacillati</taxon>
        <taxon>Actinomycetota</taxon>
        <taxon>Actinomycetes</taxon>
        <taxon>Micrococcales</taxon>
        <taxon>Demequinaceae</taxon>
        <taxon>Demequina</taxon>
    </lineage>
</organism>
<evidence type="ECO:0000256" key="10">
    <source>
        <dbReference type="ARBA" id="ARBA00048810"/>
    </source>
</evidence>
<comment type="pathway">
    <text evidence="3 11">Carbohydrate degradation; pentose phosphate pathway; D-glyceraldehyde 3-phosphate and beta-D-fructose 6-phosphate from D-ribose 5-phosphate and D-xylulose 5-phosphate (non-oxidative stage): step 2/3.</text>
</comment>
<keyword evidence="7 11" id="KW-0808">Transferase</keyword>
<dbReference type="RefSeq" id="WP_203654136.1">
    <property type="nucleotide sequence ID" value="NZ_BONR01000002.1"/>
</dbReference>
<reference evidence="12" key="1">
    <citation type="submission" date="2021-01" db="EMBL/GenBank/DDBJ databases">
        <title>Whole genome shotgun sequence of Demequina activiva NBRC 110675.</title>
        <authorList>
            <person name="Komaki H."/>
            <person name="Tamura T."/>
        </authorList>
    </citation>
    <scope>NUCLEOTIDE SEQUENCE</scope>
    <source>
        <strain evidence="12">NBRC 110675</strain>
    </source>
</reference>
<gene>
    <name evidence="12" type="primary">tal1</name>
    <name evidence="11" type="synonym">tal</name>
    <name evidence="12" type="ORF">Dac01nite_11290</name>
</gene>
<evidence type="ECO:0000313" key="13">
    <source>
        <dbReference type="Proteomes" id="UP000652354"/>
    </source>
</evidence>
<dbReference type="Pfam" id="PF00923">
    <property type="entry name" value="TAL_FSA"/>
    <property type="match status" value="1"/>
</dbReference>
<dbReference type="GO" id="GO:0005975">
    <property type="term" value="P:carbohydrate metabolic process"/>
    <property type="evidence" value="ECO:0007669"/>
    <property type="project" value="InterPro"/>
</dbReference>
<evidence type="ECO:0000256" key="6">
    <source>
        <dbReference type="ARBA" id="ARBA00022490"/>
    </source>
</evidence>
<dbReference type="NCBIfam" id="TIGR00876">
    <property type="entry name" value="tal_mycobact"/>
    <property type="match status" value="1"/>
</dbReference>
<dbReference type="Proteomes" id="UP000652354">
    <property type="component" value="Unassembled WGS sequence"/>
</dbReference>
<evidence type="ECO:0000256" key="8">
    <source>
        <dbReference type="ARBA" id="ARBA00023126"/>
    </source>
</evidence>
<keyword evidence="13" id="KW-1185">Reference proteome</keyword>
<keyword evidence="9 11" id="KW-0704">Schiff base</keyword>
<evidence type="ECO:0000256" key="7">
    <source>
        <dbReference type="ARBA" id="ARBA00022679"/>
    </source>
</evidence>
<dbReference type="GO" id="GO:0005737">
    <property type="term" value="C:cytoplasm"/>
    <property type="evidence" value="ECO:0007669"/>
    <property type="project" value="UniProtKB-SubCell"/>
</dbReference>
<protein>
    <recommendedName>
        <fullName evidence="5 11">Transaldolase</fullName>
        <ecNumber evidence="5 11">2.2.1.2</ecNumber>
    </recommendedName>
</protein>
<evidence type="ECO:0000256" key="4">
    <source>
        <dbReference type="ARBA" id="ARBA00008426"/>
    </source>
</evidence>
<dbReference type="InterPro" id="IPR018225">
    <property type="entry name" value="Transaldolase_AS"/>
</dbReference>
<comment type="function">
    <text evidence="1 11">Transaldolase is important for the balance of metabolites in the pentose-phosphate pathway.</text>
</comment>
<keyword evidence="6 11" id="KW-0963">Cytoplasm</keyword>
<dbReference type="AlphaFoldDB" id="A0A919Q352"/>
<dbReference type="PIRSF" id="PIRSF036915">
    <property type="entry name" value="Trnald_Bac_Plnt"/>
    <property type="match status" value="1"/>
</dbReference>
<name>A0A919Q352_9MICO</name>
<dbReference type="CDD" id="cd00955">
    <property type="entry name" value="Transaldolase_like"/>
    <property type="match status" value="1"/>
</dbReference>
<accession>A0A919Q352</accession>
<comment type="catalytic activity">
    <reaction evidence="10 11">
        <text>D-sedoheptulose 7-phosphate + D-glyceraldehyde 3-phosphate = D-erythrose 4-phosphate + beta-D-fructose 6-phosphate</text>
        <dbReference type="Rhea" id="RHEA:17053"/>
        <dbReference type="ChEBI" id="CHEBI:16897"/>
        <dbReference type="ChEBI" id="CHEBI:57483"/>
        <dbReference type="ChEBI" id="CHEBI:57634"/>
        <dbReference type="ChEBI" id="CHEBI:59776"/>
        <dbReference type="EC" id="2.2.1.2"/>
    </reaction>
</comment>
<dbReference type="InterPro" id="IPR004732">
    <property type="entry name" value="Transaldolase_2"/>
</dbReference>
<dbReference type="EMBL" id="BONR01000002">
    <property type="protein sequence ID" value="GIG54377.1"/>
    <property type="molecule type" value="Genomic_DNA"/>
</dbReference>
<dbReference type="HAMAP" id="MF_00493">
    <property type="entry name" value="Transaldolase_2"/>
    <property type="match status" value="1"/>
</dbReference>
<evidence type="ECO:0000256" key="11">
    <source>
        <dbReference type="HAMAP-Rule" id="MF_00493"/>
    </source>
</evidence>
<dbReference type="SUPFAM" id="SSF51569">
    <property type="entry name" value="Aldolase"/>
    <property type="match status" value="1"/>
</dbReference>
<dbReference type="EC" id="2.2.1.2" evidence="5 11"/>
<evidence type="ECO:0000256" key="1">
    <source>
        <dbReference type="ARBA" id="ARBA00003518"/>
    </source>
</evidence>
<dbReference type="Gene3D" id="3.20.20.70">
    <property type="entry name" value="Aldolase class I"/>
    <property type="match status" value="1"/>
</dbReference>
<evidence type="ECO:0000256" key="5">
    <source>
        <dbReference type="ARBA" id="ARBA00013151"/>
    </source>
</evidence>
<proteinExistence type="inferred from homology"/>
<dbReference type="InterPro" id="IPR001585">
    <property type="entry name" value="TAL/FSA"/>
</dbReference>
<evidence type="ECO:0000256" key="2">
    <source>
        <dbReference type="ARBA" id="ARBA00004496"/>
    </source>
</evidence>
<comment type="similarity">
    <text evidence="4 11">Belongs to the transaldolase family. Type 2 subfamily.</text>
</comment>
<comment type="caution">
    <text evidence="12">The sequence shown here is derived from an EMBL/GenBank/DDBJ whole genome shotgun (WGS) entry which is preliminary data.</text>
</comment>
<keyword evidence="8 11" id="KW-0570">Pentose shunt</keyword>
<feature type="active site" description="Schiff-base intermediate with substrate" evidence="11">
    <location>
        <position position="145"/>
    </location>
</feature>
<dbReference type="PANTHER" id="PTHR10683:SF31">
    <property type="entry name" value="TRANSALDOLASE"/>
    <property type="match status" value="1"/>
</dbReference>
<dbReference type="NCBIfam" id="NF002881">
    <property type="entry name" value="PRK03343.1"/>
    <property type="match status" value="1"/>
</dbReference>
<dbReference type="GO" id="GO:0004801">
    <property type="term" value="F:transaldolase activity"/>
    <property type="evidence" value="ECO:0007669"/>
    <property type="project" value="UniProtKB-UniRule"/>
</dbReference>
<dbReference type="PROSITE" id="PS01054">
    <property type="entry name" value="TRANSALDOLASE_1"/>
    <property type="match status" value="1"/>
</dbReference>
<dbReference type="InterPro" id="IPR013785">
    <property type="entry name" value="Aldolase_TIM"/>
</dbReference>
<dbReference type="GO" id="GO:0006098">
    <property type="term" value="P:pentose-phosphate shunt"/>
    <property type="evidence" value="ECO:0007669"/>
    <property type="project" value="UniProtKB-UniRule"/>
</dbReference>
<comment type="subcellular location">
    <subcellularLocation>
        <location evidence="2 11">Cytoplasm</location>
    </subcellularLocation>
</comment>